<dbReference type="Gene3D" id="3.90.79.10">
    <property type="entry name" value="Nucleoside Triphosphate Pyrophosphohydrolase"/>
    <property type="match status" value="1"/>
</dbReference>
<accession>A0AA40BE71</accession>
<feature type="domain" description="Nudix hydrolase" evidence="1">
    <location>
        <begin position="134"/>
        <end position="283"/>
    </location>
</feature>
<dbReference type="Pfam" id="PF00293">
    <property type="entry name" value="NUDIX"/>
    <property type="match status" value="1"/>
</dbReference>
<name>A0AA40BE71_9PEZI</name>
<dbReference type="GO" id="GO:0044715">
    <property type="term" value="F:8-oxo-dGDP phosphatase activity"/>
    <property type="evidence" value="ECO:0007669"/>
    <property type="project" value="UniProtKB-ARBA"/>
</dbReference>
<organism evidence="2 3">
    <name type="scientific">Apiosordaria backusii</name>
    <dbReference type="NCBI Taxonomy" id="314023"/>
    <lineage>
        <taxon>Eukaryota</taxon>
        <taxon>Fungi</taxon>
        <taxon>Dikarya</taxon>
        <taxon>Ascomycota</taxon>
        <taxon>Pezizomycotina</taxon>
        <taxon>Sordariomycetes</taxon>
        <taxon>Sordariomycetidae</taxon>
        <taxon>Sordariales</taxon>
        <taxon>Lasiosphaeriaceae</taxon>
        <taxon>Apiosordaria</taxon>
    </lineage>
</organism>
<dbReference type="SUPFAM" id="SSF55811">
    <property type="entry name" value="Nudix"/>
    <property type="match status" value="1"/>
</dbReference>
<dbReference type="FunFam" id="3.90.79.10:FF:000019">
    <property type="entry name" value="Thiamin pyrophosphokinase, putative"/>
    <property type="match status" value="1"/>
</dbReference>
<dbReference type="InterPro" id="IPR015797">
    <property type="entry name" value="NUDIX_hydrolase-like_dom_sf"/>
</dbReference>
<gene>
    <name evidence="2" type="ORF">B0T21DRAFT_402674</name>
</gene>
<evidence type="ECO:0000313" key="2">
    <source>
        <dbReference type="EMBL" id="KAK0732549.1"/>
    </source>
</evidence>
<keyword evidence="2" id="KW-0378">Hydrolase</keyword>
<dbReference type="AlphaFoldDB" id="A0AA40BE71"/>
<dbReference type="InterPro" id="IPR000086">
    <property type="entry name" value="NUDIX_hydrolase_dom"/>
</dbReference>
<evidence type="ECO:0000259" key="1">
    <source>
        <dbReference type="PROSITE" id="PS51462"/>
    </source>
</evidence>
<keyword evidence="3" id="KW-1185">Reference proteome</keyword>
<sequence length="320" mass="36205">MRSNLEIIQECDNFPYPDLTNNEAYTKATAPLWLFFLPDDPEPHGFLIQSVIDRMPWTSSFRLDPHRKEVHLLKAEGRKNWQAACNEAIDELLDLARAQNAFPRLGRKRDEYFPIVGAKFDIGIERSAMSLFGIVGQGAHMTVYTRTSTGKMMFWIPRRNANKSTYPNMLDQAVAGGVATGETPFECILREAGEEAALDEEVVMRDSVAAGTVMWWNVSDEKAGGEVGLMNPGVLYVYDLEVGPEVVFKPVDDDIQSFHLMSVEEVRDAMRNGEFKPSCAAVMMDFFVRHGFITAEDEGDYVEIVSRLHRRLPFWLSPGR</sequence>
<proteinExistence type="predicted"/>
<comment type="caution">
    <text evidence="2">The sequence shown here is derived from an EMBL/GenBank/DDBJ whole genome shotgun (WGS) entry which is preliminary data.</text>
</comment>
<dbReference type="EMBL" id="JAUKTV010000008">
    <property type="protein sequence ID" value="KAK0732549.1"/>
    <property type="molecule type" value="Genomic_DNA"/>
</dbReference>
<evidence type="ECO:0000313" key="3">
    <source>
        <dbReference type="Proteomes" id="UP001172159"/>
    </source>
</evidence>
<dbReference type="PANTHER" id="PTHR13622">
    <property type="entry name" value="THIAMIN PYROPHOSPHOKINASE"/>
    <property type="match status" value="1"/>
</dbReference>
<protein>
    <submittedName>
        <fullName evidence="2">NUDIX hydrolase domain-like protein</fullName>
    </submittedName>
</protein>
<dbReference type="PROSITE" id="PS51462">
    <property type="entry name" value="NUDIX"/>
    <property type="match status" value="1"/>
</dbReference>
<dbReference type="CDD" id="cd03676">
    <property type="entry name" value="NUDIX_Tnr3_like"/>
    <property type="match status" value="1"/>
</dbReference>
<dbReference type="PANTHER" id="PTHR13622:SF11">
    <property type="entry name" value="THIAMIN PYROPHOSPHOKINASE"/>
    <property type="match status" value="1"/>
</dbReference>
<dbReference type="Proteomes" id="UP001172159">
    <property type="component" value="Unassembled WGS sequence"/>
</dbReference>
<reference evidence="2" key="1">
    <citation type="submission" date="2023-06" db="EMBL/GenBank/DDBJ databases">
        <title>Genome-scale phylogeny and comparative genomics of the fungal order Sordariales.</title>
        <authorList>
            <consortium name="Lawrence Berkeley National Laboratory"/>
            <person name="Hensen N."/>
            <person name="Bonometti L."/>
            <person name="Westerberg I."/>
            <person name="Brannstrom I.O."/>
            <person name="Guillou S."/>
            <person name="Cros-Aarteil S."/>
            <person name="Calhoun S."/>
            <person name="Haridas S."/>
            <person name="Kuo A."/>
            <person name="Mondo S."/>
            <person name="Pangilinan J."/>
            <person name="Riley R."/>
            <person name="Labutti K."/>
            <person name="Andreopoulos B."/>
            <person name="Lipzen A."/>
            <person name="Chen C."/>
            <person name="Yanf M."/>
            <person name="Daum C."/>
            <person name="Ng V."/>
            <person name="Clum A."/>
            <person name="Steindorff A."/>
            <person name="Ohm R."/>
            <person name="Martin F."/>
            <person name="Silar P."/>
            <person name="Natvig D."/>
            <person name="Lalanne C."/>
            <person name="Gautier V."/>
            <person name="Ament-Velasquez S.L."/>
            <person name="Kruys A."/>
            <person name="Hutchinson M.I."/>
            <person name="Powell A.J."/>
            <person name="Barry K."/>
            <person name="Miller A.N."/>
            <person name="Grigoriev I.V."/>
            <person name="Debuchy R."/>
            <person name="Gladieux P."/>
            <person name="Thoren M.H."/>
            <person name="Johannesson H."/>
        </authorList>
    </citation>
    <scope>NUCLEOTIDE SEQUENCE</scope>
    <source>
        <strain evidence="2">CBS 540.89</strain>
    </source>
</reference>